<feature type="compositionally biased region" description="Polar residues" evidence="1">
    <location>
        <begin position="32"/>
        <end position="41"/>
    </location>
</feature>
<evidence type="ECO:0000313" key="3">
    <source>
        <dbReference type="RefSeq" id="XP_025072238.1"/>
    </source>
</evidence>
<dbReference type="RefSeq" id="XP_025072238.1">
    <property type="nucleotide sequence ID" value="XM_025216453.1"/>
</dbReference>
<dbReference type="AlphaFoldDB" id="A0A3Q0HP09"/>
<proteinExistence type="predicted"/>
<evidence type="ECO:0000256" key="1">
    <source>
        <dbReference type="SAM" id="MobiDB-lite"/>
    </source>
</evidence>
<feature type="region of interest" description="Disordered" evidence="1">
    <location>
        <begin position="1"/>
        <end position="78"/>
    </location>
</feature>
<protein>
    <submittedName>
        <fullName evidence="3">Retroviral integration site protein Fli-1 homolog</fullName>
    </submittedName>
</protein>
<evidence type="ECO:0000313" key="2">
    <source>
        <dbReference type="Proteomes" id="UP000189705"/>
    </source>
</evidence>
<name>A0A3Q0HP09_ALLSI</name>
<reference evidence="3" key="1">
    <citation type="submission" date="2025-08" db="UniProtKB">
        <authorList>
            <consortium name="RefSeq"/>
        </authorList>
    </citation>
    <scope>IDENTIFICATION</scope>
</reference>
<dbReference type="Proteomes" id="UP000189705">
    <property type="component" value="Unplaced"/>
</dbReference>
<dbReference type="InParanoid" id="A0A3Q0HP09"/>
<gene>
    <name evidence="3" type="primary">LOC112552050</name>
</gene>
<dbReference type="GeneID" id="112552050"/>
<feature type="compositionally biased region" description="Polar residues" evidence="1">
    <location>
        <begin position="63"/>
        <end position="78"/>
    </location>
</feature>
<organism evidence="2 3">
    <name type="scientific">Alligator sinensis</name>
    <name type="common">Chinese alligator</name>
    <dbReference type="NCBI Taxonomy" id="38654"/>
    <lineage>
        <taxon>Eukaryota</taxon>
        <taxon>Metazoa</taxon>
        <taxon>Chordata</taxon>
        <taxon>Craniata</taxon>
        <taxon>Vertebrata</taxon>
        <taxon>Euteleostomi</taxon>
        <taxon>Archelosauria</taxon>
        <taxon>Archosauria</taxon>
        <taxon>Crocodylia</taxon>
        <taxon>Alligatoridae</taxon>
        <taxon>Alligatorinae</taxon>
        <taxon>Alligator</taxon>
    </lineage>
</organism>
<keyword evidence="2" id="KW-1185">Reference proteome</keyword>
<accession>A0A3Q0HP09</accession>
<dbReference type="KEGG" id="asn:112552050"/>
<sequence length="78" mass="8350">MTPGLPRWGGWQRGANTLNPPAPEPTYDDSVESSWTGTSPRDSPPPIQVETTHIVPDPYQVLGPTSSRLANPGSGQIQ</sequence>